<sequence>MTPLERVRAKFVQRGRLWLWERAESALVKSASIEFDGLFGASGHGGFTPEVKVAALNKSLESSDDNGLGEYPLRPTSPPPPSTSYDVLRGVLRRAPSLADEETRDQVELEEDHFEGGTTASWKPDYMAELFAALIAVIEEHGIEESGWESARWEVYDTYSSCIEGLEYRRGHDEWSDGAKDWLDGRLDMVFMSTRQDNKSELGRRYNAMLPIIRPGYSSCSRQL</sequence>
<name>A0AAD7IZF6_9AGAR</name>
<comment type="caution">
    <text evidence="2">The sequence shown here is derived from an EMBL/GenBank/DDBJ whole genome shotgun (WGS) entry which is preliminary data.</text>
</comment>
<evidence type="ECO:0000313" key="2">
    <source>
        <dbReference type="EMBL" id="KAJ7752597.1"/>
    </source>
</evidence>
<dbReference type="EMBL" id="JARKIB010000058">
    <property type="protein sequence ID" value="KAJ7752597.1"/>
    <property type="molecule type" value="Genomic_DNA"/>
</dbReference>
<gene>
    <name evidence="2" type="ORF">B0H16DRAFT_1373219</name>
</gene>
<proteinExistence type="predicted"/>
<accession>A0AAD7IZF6</accession>
<dbReference type="Proteomes" id="UP001215598">
    <property type="component" value="Unassembled WGS sequence"/>
</dbReference>
<keyword evidence="3" id="KW-1185">Reference proteome</keyword>
<evidence type="ECO:0000313" key="3">
    <source>
        <dbReference type="Proteomes" id="UP001215598"/>
    </source>
</evidence>
<organism evidence="2 3">
    <name type="scientific">Mycena metata</name>
    <dbReference type="NCBI Taxonomy" id="1033252"/>
    <lineage>
        <taxon>Eukaryota</taxon>
        <taxon>Fungi</taxon>
        <taxon>Dikarya</taxon>
        <taxon>Basidiomycota</taxon>
        <taxon>Agaricomycotina</taxon>
        <taxon>Agaricomycetes</taxon>
        <taxon>Agaricomycetidae</taxon>
        <taxon>Agaricales</taxon>
        <taxon>Marasmiineae</taxon>
        <taxon>Mycenaceae</taxon>
        <taxon>Mycena</taxon>
    </lineage>
</organism>
<feature type="region of interest" description="Disordered" evidence="1">
    <location>
        <begin position="65"/>
        <end position="84"/>
    </location>
</feature>
<reference evidence="2" key="1">
    <citation type="submission" date="2023-03" db="EMBL/GenBank/DDBJ databases">
        <title>Massive genome expansion in bonnet fungi (Mycena s.s.) driven by repeated elements and novel gene families across ecological guilds.</title>
        <authorList>
            <consortium name="Lawrence Berkeley National Laboratory"/>
            <person name="Harder C.B."/>
            <person name="Miyauchi S."/>
            <person name="Viragh M."/>
            <person name="Kuo A."/>
            <person name="Thoen E."/>
            <person name="Andreopoulos B."/>
            <person name="Lu D."/>
            <person name="Skrede I."/>
            <person name="Drula E."/>
            <person name="Henrissat B."/>
            <person name="Morin E."/>
            <person name="Kohler A."/>
            <person name="Barry K."/>
            <person name="LaButti K."/>
            <person name="Morin E."/>
            <person name="Salamov A."/>
            <person name="Lipzen A."/>
            <person name="Mereny Z."/>
            <person name="Hegedus B."/>
            <person name="Baldrian P."/>
            <person name="Stursova M."/>
            <person name="Weitz H."/>
            <person name="Taylor A."/>
            <person name="Grigoriev I.V."/>
            <person name="Nagy L.G."/>
            <person name="Martin F."/>
            <person name="Kauserud H."/>
        </authorList>
    </citation>
    <scope>NUCLEOTIDE SEQUENCE</scope>
    <source>
        <strain evidence="2">CBHHK182m</strain>
    </source>
</reference>
<protein>
    <submittedName>
        <fullName evidence="2">Uncharacterized protein</fullName>
    </submittedName>
</protein>
<evidence type="ECO:0000256" key="1">
    <source>
        <dbReference type="SAM" id="MobiDB-lite"/>
    </source>
</evidence>
<dbReference type="AlphaFoldDB" id="A0AAD7IZF6"/>